<proteinExistence type="inferred from homology"/>
<keyword evidence="7" id="KW-1185">Reference proteome</keyword>
<dbReference type="Pfam" id="PF17866">
    <property type="entry name" value="AAA_lid_6"/>
    <property type="match status" value="1"/>
</dbReference>
<dbReference type="EMBL" id="AP027729">
    <property type="protein sequence ID" value="BDZ40761.1"/>
    <property type="molecule type" value="Genomic_DNA"/>
</dbReference>
<evidence type="ECO:0000259" key="5">
    <source>
        <dbReference type="SMART" id="SM00382"/>
    </source>
</evidence>
<dbReference type="Gene3D" id="1.10.8.60">
    <property type="match status" value="1"/>
</dbReference>
<feature type="domain" description="AAA+ ATPase" evidence="5">
    <location>
        <begin position="254"/>
        <end position="389"/>
    </location>
</feature>
<dbReference type="InterPro" id="IPR000641">
    <property type="entry name" value="CbxX/CfxQ"/>
</dbReference>
<feature type="region of interest" description="Disordered" evidence="4">
    <location>
        <begin position="145"/>
        <end position="210"/>
    </location>
</feature>
<dbReference type="CDD" id="cd00009">
    <property type="entry name" value="AAA"/>
    <property type="match status" value="1"/>
</dbReference>
<dbReference type="SMART" id="SM00382">
    <property type="entry name" value="AAA"/>
    <property type="match status" value="1"/>
</dbReference>
<keyword evidence="3" id="KW-0067">ATP-binding</keyword>
<evidence type="ECO:0000256" key="3">
    <source>
        <dbReference type="ARBA" id="ARBA00022840"/>
    </source>
</evidence>
<comment type="similarity">
    <text evidence="1">Belongs to the CbxX/CfxQ family.</text>
</comment>
<dbReference type="PANTHER" id="PTHR43392">
    <property type="entry name" value="AAA-TYPE ATPASE FAMILY PROTEIN / ANKYRIN REPEAT FAMILY PROTEIN"/>
    <property type="match status" value="1"/>
</dbReference>
<evidence type="ECO:0000313" key="7">
    <source>
        <dbReference type="Proteomes" id="UP001321475"/>
    </source>
</evidence>
<reference evidence="7" key="1">
    <citation type="journal article" date="2019" name="Int. J. Syst. Evol. Microbiol.">
        <title>The Global Catalogue of Microorganisms (GCM) 10K type strain sequencing project: providing services to taxonomists for standard genome sequencing and annotation.</title>
        <authorList>
            <consortium name="The Broad Institute Genomics Platform"/>
            <consortium name="The Broad Institute Genome Sequencing Center for Infectious Disease"/>
            <person name="Wu L."/>
            <person name="Ma J."/>
        </authorList>
    </citation>
    <scope>NUCLEOTIDE SEQUENCE [LARGE SCALE GENOMIC DNA]</scope>
    <source>
        <strain evidence="7">NBRC 108565</strain>
    </source>
</reference>
<dbReference type="InterPro" id="IPR003959">
    <property type="entry name" value="ATPase_AAA_core"/>
</dbReference>
<gene>
    <name evidence="6" type="ORF">GCM10025865_00600</name>
</gene>
<protein>
    <recommendedName>
        <fullName evidence="5">AAA+ ATPase domain-containing protein</fullName>
    </recommendedName>
</protein>
<dbReference type="Proteomes" id="UP001321475">
    <property type="component" value="Chromosome"/>
</dbReference>
<sequence length="475" mass="49735">MTAPGTADLREAIDGLERAARAAGLEPGDALAEARVLTAAVAESASGAPDAWARAWGVADPPAEFFRAAVRGRRWRTAPTDLVLRLAGEGSSRTAAYAEALARAVVAAGHLGSPSRALRVSAQTTAAVQRAGALAAHGAVPAVPAPASPFEPRAPLAPPSPEGPSTGTAGGGVHDDPGPTGEGGATGDLPGRMADGGRPAAETTPEPEPTLNELKEKLDALIGLDAVKHEVHRQTELLRVELLRSDAGLGGPRLTRHLVFVGNPGTGKTTVARLVAQIYRALGVLSSGHLVEVDRSELVAGYLGQTAERTTEVVRSALGGVLLIDEAYSLAGDQYGQEAIDTLVKDMEDHREDLVVIVAGYPGPMAELVASNPGLESRFSRTVTFADYTVDELREIFLLLAGAADFAPDTDAVERFTDRARAADRGQSFGNGRWVRNVLDTAVARHAWRLRDVAEPTLDDLRTLTADDLLDEEIA</sequence>
<dbReference type="InterPro" id="IPR050773">
    <property type="entry name" value="CbxX/CfxQ_RuBisCO_ESX"/>
</dbReference>
<evidence type="ECO:0000256" key="1">
    <source>
        <dbReference type="ARBA" id="ARBA00010378"/>
    </source>
</evidence>
<dbReference type="PANTHER" id="PTHR43392:SF2">
    <property type="entry name" value="AAA-TYPE ATPASE FAMILY PROTEIN _ ANKYRIN REPEAT FAMILY PROTEIN"/>
    <property type="match status" value="1"/>
</dbReference>
<dbReference type="InterPro" id="IPR003593">
    <property type="entry name" value="AAA+_ATPase"/>
</dbReference>
<dbReference type="InterPro" id="IPR041627">
    <property type="entry name" value="AAA_lid_6"/>
</dbReference>
<evidence type="ECO:0000256" key="2">
    <source>
        <dbReference type="ARBA" id="ARBA00022741"/>
    </source>
</evidence>
<dbReference type="SUPFAM" id="SSF52540">
    <property type="entry name" value="P-loop containing nucleoside triphosphate hydrolases"/>
    <property type="match status" value="1"/>
</dbReference>
<keyword evidence="2" id="KW-0547">Nucleotide-binding</keyword>
<dbReference type="InterPro" id="IPR027417">
    <property type="entry name" value="P-loop_NTPase"/>
</dbReference>
<dbReference type="PRINTS" id="PR00819">
    <property type="entry name" value="CBXCFQXSUPER"/>
</dbReference>
<dbReference type="Pfam" id="PF00004">
    <property type="entry name" value="AAA"/>
    <property type="match status" value="1"/>
</dbReference>
<name>A0ABN6X7S0_9CELL</name>
<dbReference type="RefSeq" id="WP_286218097.1">
    <property type="nucleotide sequence ID" value="NZ_AP027729.1"/>
</dbReference>
<organism evidence="6 7">
    <name type="scientific">Paraoerskovia sediminicola</name>
    <dbReference type="NCBI Taxonomy" id="1138587"/>
    <lineage>
        <taxon>Bacteria</taxon>
        <taxon>Bacillati</taxon>
        <taxon>Actinomycetota</taxon>
        <taxon>Actinomycetes</taxon>
        <taxon>Micrococcales</taxon>
        <taxon>Cellulomonadaceae</taxon>
        <taxon>Paraoerskovia</taxon>
    </lineage>
</organism>
<dbReference type="Gene3D" id="3.40.50.300">
    <property type="entry name" value="P-loop containing nucleotide triphosphate hydrolases"/>
    <property type="match status" value="1"/>
</dbReference>
<accession>A0ABN6X7S0</accession>
<evidence type="ECO:0000313" key="6">
    <source>
        <dbReference type="EMBL" id="BDZ40761.1"/>
    </source>
</evidence>
<evidence type="ECO:0000256" key="4">
    <source>
        <dbReference type="SAM" id="MobiDB-lite"/>
    </source>
</evidence>